<proteinExistence type="predicted"/>
<sequence length="362" mass="38144">MDMDTPDSAQPASSPAPEAVTPSRSPAPAPRRTLAAAGLVVGVAALAVGGLAWWQAAREGSASSGIATELALARTDIDGLRRAIDLDRRERDLLRQRLGDAETINKSLREEVLGVSERARVLEDAIANLADKRLSGHDALLLNEAEMVLLLAQQRYELFHDAAAAARAYRIADEALAALQDPLYATARETLAVELRSLEQLNQPAAGAALAELAALRAQVAELPPAAALAGNRADPDSRLWRALGQFVRISRSGADGAVNDPTLLRSFVGLELRAAELALLERNEAALRAALARARKQLQDGFAADDPAVIAALATLARVEAQNPAPAAEPVLGATLKELRNLRAAQGLQSAPRPAVGTEQS</sequence>
<comment type="caution">
    <text evidence="3">The sequence shown here is derived from an EMBL/GenBank/DDBJ whole genome shotgun (WGS) entry which is preliminary data.</text>
</comment>
<feature type="compositionally biased region" description="Low complexity" evidence="1">
    <location>
        <begin position="8"/>
        <end position="29"/>
    </location>
</feature>
<dbReference type="GO" id="GO:0032259">
    <property type="term" value="P:methylation"/>
    <property type="evidence" value="ECO:0007669"/>
    <property type="project" value="UniProtKB-KW"/>
</dbReference>
<dbReference type="Proteomes" id="UP001165498">
    <property type="component" value="Unassembled WGS sequence"/>
</dbReference>
<evidence type="ECO:0000313" key="4">
    <source>
        <dbReference type="Proteomes" id="UP001165498"/>
    </source>
</evidence>
<evidence type="ECO:0000256" key="1">
    <source>
        <dbReference type="SAM" id="MobiDB-lite"/>
    </source>
</evidence>
<reference evidence="3" key="1">
    <citation type="submission" date="2022-07" db="EMBL/GenBank/DDBJ databases">
        <title>Tahibacter sp., a new gammaproteobacterium isolated from the silt sample collected at pig farm.</title>
        <authorList>
            <person name="Chen H."/>
        </authorList>
    </citation>
    <scope>NUCLEOTIDE SEQUENCE</scope>
    <source>
        <strain evidence="3">P2K</strain>
    </source>
</reference>
<gene>
    <name evidence="3" type="ORF">NM961_13900</name>
</gene>
<dbReference type="InterPro" id="IPR007470">
    <property type="entry name" value="HemX"/>
</dbReference>
<accession>A0ABT1QU43</accession>
<keyword evidence="2" id="KW-1133">Transmembrane helix</keyword>
<dbReference type="PANTHER" id="PTHR38043:SF1">
    <property type="entry name" value="PROTEIN HEMX"/>
    <property type="match status" value="1"/>
</dbReference>
<keyword evidence="4" id="KW-1185">Reference proteome</keyword>
<evidence type="ECO:0000313" key="3">
    <source>
        <dbReference type="EMBL" id="MCQ4165810.1"/>
    </source>
</evidence>
<feature type="transmembrane region" description="Helical" evidence="2">
    <location>
        <begin position="34"/>
        <end position="54"/>
    </location>
</feature>
<dbReference type="RefSeq" id="WP_255915000.1">
    <property type="nucleotide sequence ID" value="NZ_JANFQO010000012.1"/>
</dbReference>
<keyword evidence="3" id="KW-0808">Transferase</keyword>
<keyword evidence="3" id="KW-0489">Methyltransferase</keyword>
<feature type="region of interest" description="Disordered" evidence="1">
    <location>
        <begin position="1"/>
        <end position="29"/>
    </location>
</feature>
<name>A0ABT1QU43_9GAMM</name>
<organism evidence="3 4">
    <name type="scientific">Tahibacter harae</name>
    <dbReference type="NCBI Taxonomy" id="2963937"/>
    <lineage>
        <taxon>Bacteria</taxon>
        <taxon>Pseudomonadati</taxon>
        <taxon>Pseudomonadota</taxon>
        <taxon>Gammaproteobacteria</taxon>
        <taxon>Lysobacterales</taxon>
        <taxon>Rhodanobacteraceae</taxon>
        <taxon>Tahibacter</taxon>
    </lineage>
</organism>
<dbReference type="GO" id="GO:0004851">
    <property type="term" value="F:uroporphyrin-III C-methyltransferase activity"/>
    <property type="evidence" value="ECO:0007669"/>
    <property type="project" value="UniProtKB-EC"/>
</dbReference>
<dbReference type="Pfam" id="PF04375">
    <property type="entry name" value="HemX"/>
    <property type="match status" value="1"/>
</dbReference>
<protein>
    <submittedName>
        <fullName evidence="3">Uroporphyrinogen-III C-methyltransferase</fullName>
        <ecNumber evidence="3">2.1.1.107</ecNumber>
    </submittedName>
</protein>
<keyword evidence="2" id="KW-0812">Transmembrane</keyword>
<dbReference type="EC" id="2.1.1.107" evidence="3"/>
<evidence type="ECO:0000256" key="2">
    <source>
        <dbReference type="SAM" id="Phobius"/>
    </source>
</evidence>
<keyword evidence="2" id="KW-0472">Membrane</keyword>
<dbReference type="EMBL" id="JANFQO010000012">
    <property type="protein sequence ID" value="MCQ4165810.1"/>
    <property type="molecule type" value="Genomic_DNA"/>
</dbReference>
<dbReference type="PANTHER" id="PTHR38043">
    <property type="entry name" value="PROTEIN HEMX"/>
    <property type="match status" value="1"/>
</dbReference>